<organism evidence="4 5">
    <name type="scientific">Sphingobacterium corticibacterium</name>
    <dbReference type="NCBI Taxonomy" id="2484746"/>
    <lineage>
        <taxon>Bacteria</taxon>
        <taxon>Pseudomonadati</taxon>
        <taxon>Bacteroidota</taxon>
        <taxon>Sphingobacteriia</taxon>
        <taxon>Sphingobacteriales</taxon>
        <taxon>Sphingobacteriaceae</taxon>
        <taxon>Sphingobacterium</taxon>
    </lineage>
</organism>
<dbReference type="Pfam" id="PF00440">
    <property type="entry name" value="TetR_N"/>
    <property type="match status" value="1"/>
</dbReference>
<dbReference type="Gene3D" id="1.10.357.10">
    <property type="entry name" value="Tetracycline Repressor, domain 2"/>
    <property type="match status" value="1"/>
</dbReference>
<dbReference type="GO" id="GO:0003677">
    <property type="term" value="F:DNA binding"/>
    <property type="evidence" value="ECO:0007669"/>
    <property type="project" value="UniProtKB-UniRule"/>
</dbReference>
<name>A0A4Q6XPH8_9SPHI</name>
<comment type="caution">
    <text evidence="4">The sequence shown here is derived from an EMBL/GenBank/DDBJ whole genome shotgun (WGS) entry which is preliminary data.</text>
</comment>
<evidence type="ECO:0000256" key="1">
    <source>
        <dbReference type="ARBA" id="ARBA00023125"/>
    </source>
</evidence>
<dbReference type="EMBL" id="SGIT01000001">
    <property type="protein sequence ID" value="RZF61821.1"/>
    <property type="molecule type" value="Genomic_DNA"/>
</dbReference>
<dbReference type="AlphaFoldDB" id="A0A4Q6XPH8"/>
<dbReference type="Proteomes" id="UP000292855">
    <property type="component" value="Unassembled WGS sequence"/>
</dbReference>
<keyword evidence="1 2" id="KW-0238">DNA-binding</keyword>
<reference evidence="4 5" key="1">
    <citation type="submission" date="2019-02" db="EMBL/GenBank/DDBJ databases">
        <authorList>
            <person name="Li Y."/>
        </authorList>
    </citation>
    <scope>NUCLEOTIDE SEQUENCE [LARGE SCALE GENOMIC DNA]</scope>
    <source>
        <strain evidence="4 5">30C10-4-7</strain>
    </source>
</reference>
<dbReference type="SUPFAM" id="SSF46689">
    <property type="entry name" value="Homeodomain-like"/>
    <property type="match status" value="1"/>
</dbReference>
<accession>A0A4Q6XPH8</accession>
<protein>
    <submittedName>
        <fullName evidence="4">TetR/AcrR family transcriptional regulator</fullName>
    </submittedName>
</protein>
<dbReference type="OrthoDB" id="9798857at2"/>
<dbReference type="RefSeq" id="WP_130140050.1">
    <property type="nucleotide sequence ID" value="NZ_SGIT01000001.1"/>
</dbReference>
<dbReference type="InterPro" id="IPR050624">
    <property type="entry name" value="HTH-type_Tx_Regulator"/>
</dbReference>
<evidence type="ECO:0000259" key="3">
    <source>
        <dbReference type="PROSITE" id="PS50977"/>
    </source>
</evidence>
<feature type="domain" description="HTH tetR-type" evidence="3">
    <location>
        <begin position="14"/>
        <end position="74"/>
    </location>
</feature>
<dbReference type="Pfam" id="PF17937">
    <property type="entry name" value="TetR_C_28"/>
    <property type="match status" value="1"/>
</dbReference>
<keyword evidence="5" id="KW-1185">Reference proteome</keyword>
<sequence>MRESNQYTRKKEPELNRQSIIDAATDIGSETDWSQVTFQAIADRIGLSKGGIIHHFRNKEELLDELMSESLAELTNWIEQYKKEHPDKEGATAYLDFVLNERKDERYKKTMRIVLQAILVNPKYRTEWNKWYNKYIIPPEGEMSTKSLAIYLIADGIWYGENMNSHTYSEKDKKRIMSYVKTL</sequence>
<dbReference type="PANTHER" id="PTHR43479:SF11">
    <property type="entry name" value="ACREF_ENVCD OPERON REPRESSOR-RELATED"/>
    <property type="match status" value="1"/>
</dbReference>
<evidence type="ECO:0000256" key="2">
    <source>
        <dbReference type="PROSITE-ProRule" id="PRU00335"/>
    </source>
</evidence>
<dbReference type="InterPro" id="IPR009057">
    <property type="entry name" value="Homeodomain-like_sf"/>
</dbReference>
<gene>
    <name evidence="4" type="ORF">EWE74_03045</name>
</gene>
<dbReference type="SUPFAM" id="SSF48498">
    <property type="entry name" value="Tetracyclin repressor-like, C-terminal domain"/>
    <property type="match status" value="1"/>
</dbReference>
<dbReference type="PRINTS" id="PR00455">
    <property type="entry name" value="HTHTETR"/>
</dbReference>
<evidence type="ECO:0000313" key="4">
    <source>
        <dbReference type="EMBL" id="RZF61821.1"/>
    </source>
</evidence>
<feature type="DNA-binding region" description="H-T-H motif" evidence="2">
    <location>
        <begin position="37"/>
        <end position="56"/>
    </location>
</feature>
<dbReference type="InterPro" id="IPR041479">
    <property type="entry name" value="TetR_CgmR_C"/>
</dbReference>
<evidence type="ECO:0000313" key="5">
    <source>
        <dbReference type="Proteomes" id="UP000292855"/>
    </source>
</evidence>
<dbReference type="PANTHER" id="PTHR43479">
    <property type="entry name" value="ACREF/ENVCD OPERON REPRESSOR-RELATED"/>
    <property type="match status" value="1"/>
</dbReference>
<dbReference type="InterPro" id="IPR001647">
    <property type="entry name" value="HTH_TetR"/>
</dbReference>
<proteinExistence type="predicted"/>
<dbReference type="InterPro" id="IPR036271">
    <property type="entry name" value="Tet_transcr_reg_TetR-rel_C_sf"/>
</dbReference>
<dbReference type="PROSITE" id="PS50977">
    <property type="entry name" value="HTH_TETR_2"/>
    <property type="match status" value="1"/>
</dbReference>